<dbReference type="AlphaFoldDB" id="A0A0F9CJ17"/>
<evidence type="ECO:0008006" key="2">
    <source>
        <dbReference type="Google" id="ProtNLM"/>
    </source>
</evidence>
<name>A0A0F9CJ17_9ZZZZ</name>
<proteinExistence type="predicted"/>
<comment type="caution">
    <text evidence="1">The sequence shown here is derived from an EMBL/GenBank/DDBJ whole genome shotgun (WGS) entry which is preliminary data.</text>
</comment>
<dbReference type="Pfam" id="PF20420">
    <property type="entry name" value="DUF6702"/>
    <property type="match status" value="1"/>
</dbReference>
<sequence>MRFLLITLAMLVAAPALAHQLKASVTTVLFNKRTNNIELMHRFYLHDTEHAVEHLFPGSADIISNKKDQQRFADYIESHVALQTLDGQPLELQEVGAQIDGKFFWVYQEAPIPKDIKGIRMSHGALRDLWPAQVNMVNVEGKGKVKTLHFTQDDTWLEARFEPANTAVEQTK</sequence>
<dbReference type="InterPro" id="IPR046525">
    <property type="entry name" value="DUF6702"/>
</dbReference>
<accession>A0A0F9CJ17</accession>
<evidence type="ECO:0000313" key="1">
    <source>
        <dbReference type="EMBL" id="KKL49129.1"/>
    </source>
</evidence>
<reference evidence="1" key="1">
    <citation type="journal article" date="2015" name="Nature">
        <title>Complex archaea that bridge the gap between prokaryotes and eukaryotes.</title>
        <authorList>
            <person name="Spang A."/>
            <person name="Saw J.H."/>
            <person name="Jorgensen S.L."/>
            <person name="Zaremba-Niedzwiedzka K."/>
            <person name="Martijn J."/>
            <person name="Lind A.E."/>
            <person name="van Eijk R."/>
            <person name="Schleper C."/>
            <person name="Guy L."/>
            <person name="Ettema T.J."/>
        </authorList>
    </citation>
    <scope>NUCLEOTIDE SEQUENCE</scope>
</reference>
<gene>
    <name evidence="1" type="ORF">LCGC14_2318600</name>
</gene>
<dbReference type="EMBL" id="LAZR01033073">
    <property type="protein sequence ID" value="KKL49129.1"/>
    <property type="molecule type" value="Genomic_DNA"/>
</dbReference>
<organism evidence="1">
    <name type="scientific">marine sediment metagenome</name>
    <dbReference type="NCBI Taxonomy" id="412755"/>
    <lineage>
        <taxon>unclassified sequences</taxon>
        <taxon>metagenomes</taxon>
        <taxon>ecological metagenomes</taxon>
    </lineage>
</organism>
<protein>
    <recommendedName>
        <fullName evidence="2">Orphan protein</fullName>
    </recommendedName>
</protein>